<dbReference type="PATRIC" id="fig|159743.3.peg.5978"/>
<keyword evidence="6" id="KW-0411">Iron-sulfur</keyword>
<evidence type="ECO:0000256" key="3">
    <source>
        <dbReference type="ARBA" id="ARBA00022691"/>
    </source>
</evidence>
<dbReference type="Proteomes" id="UP000032534">
    <property type="component" value="Unassembled WGS sequence"/>
</dbReference>
<evidence type="ECO:0000256" key="1">
    <source>
        <dbReference type="ARBA" id="ARBA00001966"/>
    </source>
</evidence>
<evidence type="ECO:0000256" key="2">
    <source>
        <dbReference type="ARBA" id="ARBA00022485"/>
    </source>
</evidence>
<sequence>MLIAKGDIGTIKRKQILNGYKASRFNIFSEGKEGQLILFNTYTKKLVQFPSHANGSVRDVLKNPDAAEQESDLFGFLFEREFFVSNSSDEFRRADMVHQETIPQEGTLSLIILPNEDCNFRCTYCYESFSKNFMKESVQNGINNYIRKNIKKYARLHVEWFGGEPLTAVPIVERLSKEMVRICHENKVQYAATMTTNGL</sequence>
<keyword evidence="2" id="KW-0004">4Fe-4S</keyword>
<comment type="cofactor">
    <cofactor evidence="1">
        <name>[4Fe-4S] cluster</name>
        <dbReference type="ChEBI" id="CHEBI:49883"/>
    </cofactor>
</comment>
<evidence type="ECO:0000256" key="6">
    <source>
        <dbReference type="ARBA" id="ARBA00023014"/>
    </source>
</evidence>
<dbReference type="InterPro" id="IPR007197">
    <property type="entry name" value="rSAM"/>
</dbReference>
<name>A0A0D7WVC7_9BACL</name>
<dbReference type="Gene3D" id="3.20.20.70">
    <property type="entry name" value="Aldolase class I"/>
    <property type="match status" value="1"/>
</dbReference>
<accession>A0A0D7WVC7</accession>
<evidence type="ECO:0000313" key="9">
    <source>
        <dbReference type="Proteomes" id="UP000032534"/>
    </source>
</evidence>
<keyword evidence="4" id="KW-0479">Metal-binding</keyword>
<dbReference type="Pfam" id="PF04055">
    <property type="entry name" value="Radical_SAM"/>
    <property type="match status" value="1"/>
</dbReference>
<dbReference type="AlphaFoldDB" id="A0A0D7WVC7"/>
<keyword evidence="5" id="KW-0408">Iron</keyword>
<protein>
    <recommendedName>
        <fullName evidence="7">Radical SAM core domain-containing protein</fullName>
    </recommendedName>
</protein>
<evidence type="ECO:0000259" key="7">
    <source>
        <dbReference type="Pfam" id="PF04055"/>
    </source>
</evidence>
<dbReference type="InterPro" id="IPR058240">
    <property type="entry name" value="rSAM_sf"/>
</dbReference>
<dbReference type="OrthoDB" id="9808591at2"/>
<evidence type="ECO:0000256" key="4">
    <source>
        <dbReference type="ARBA" id="ARBA00022723"/>
    </source>
</evidence>
<evidence type="ECO:0000256" key="5">
    <source>
        <dbReference type="ARBA" id="ARBA00023004"/>
    </source>
</evidence>
<feature type="domain" description="Radical SAM core" evidence="7">
    <location>
        <begin position="116"/>
        <end position="198"/>
    </location>
</feature>
<keyword evidence="3" id="KW-0949">S-adenosyl-L-methionine</keyword>
<dbReference type="PANTHER" id="PTHR43787:SF3">
    <property type="entry name" value="ARYLSULFATASE REGULATORY PROTEIN"/>
    <property type="match status" value="1"/>
</dbReference>
<keyword evidence="9" id="KW-1185">Reference proteome</keyword>
<dbReference type="GO" id="GO:0003824">
    <property type="term" value="F:catalytic activity"/>
    <property type="evidence" value="ECO:0007669"/>
    <property type="project" value="InterPro"/>
</dbReference>
<dbReference type="PANTHER" id="PTHR43787">
    <property type="entry name" value="FEMO COFACTOR BIOSYNTHESIS PROTEIN NIFB-RELATED"/>
    <property type="match status" value="1"/>
</dbReference>
<dbReference type="InterPro" id="IPR013785">
    <property type="entry name" value="Aldolase_TIM"/>
</dbReference>
<dbReference type="SUPFAM" id="SSF102114">
    <property type="entry name" value="Radical SAM enzymes"/>
    <property type="match status" value="1"/>
</dbReference>
<organism evidence="8 9">
    <name type="scientific">Paenibacillus terrae</name>
    <dbReference type="NCBI Taxonomy" id="159743"/>
    <lineage>
        <taxon>Bacteria</taxon>
        <taxon>Bacillati</taxon>
        <taxon>Bacillota</taxon>
        <taxon>Bacilli</taxon>
        <taxon>Bacillales</taxon>
        <taxon>Paenibacillaceae</taxon>
        <taxon>Paenibacillus</taxon>
    </lineage>
</organism>
<reference evidence="8 9" key="1">
    <citation type="submission" date="2014-11" db="EMBL/GenBank/DDBJ databases">
        <title>Draft Genome Sequences of Paenibacillus polymyxa NRRL B-30509 and Paenibacillus terrae NRRL B-30644, Strains from a Poultry Environment that Produce Tridecaptin A and Paenicidins.</title>
        <authorList>
            <person name="van Belkum M.J."/>
            <person name="Lohans C.T."/>
            <person name="Vederas J.C."/>
        </authorList>
    </citation>
    <scope>NUCLEOTIDE SEQUENCE [LARGE SCALE GENOMIC DNA]</scope>
    <source>
        <strain evidence="8 9">NRRL B-30644</strain>
    </source>
</reference>
<dbReference type="EMBL" id="JTHP01000097">
    <property type="protein sequence ID" value="KJD42673.1"/>
    <property type="molecule type" value="Genomic_DNA"/>
</dbReference>
<dbReference type="UniPathway" id="UPA00782"/>
<proteinExistence type="predicted"/>
<dbReference type="RefSeq" id="WP_044649002.1">
    <property type="nucleotide sequence ID" value="NZ_JTHP01000097.1"/>
</dbReference>
<dbReference type="SFLD" id="SFLDS00029">
    <property type="entry name" value="Radical_SAM"/>
    <property type="match status" value="1"/>
</dbReference>
<comment type="caution">
    <text evidence="8">The sequence shown here is derived from an EMBL/GenBank/DDBJ whole genome shotgun (WGS) entry which is preliminary data.</text>
</comment>
<dbReference type="GO" id="GO:0046872">
    <property type="term" value="F:metal ion binding"/>
    <property type="evidence" value="ECO:0007669"/>
    <property type="project" value="UniProtKB-KW"/>
</dbReference>
<gene>
    <name evidence="8" type="ORF">QD47_26870</name>
</gene>
<evidence type="ECO:0000313" key="8">
    <source>
        <dbReference type="EMBL" id="KJD42673.1"/>
    </source>
</evidence>
<dbReference type="GO" id="GO:0051539">
    <property type="term" value="F:4 iron, 4 sulfur cluster binding"/>
    <property type="evidence" value="ECO:0007669"/>
    <property type="project" value="UniProtKB-KW"/>
</dbReference>